<keyword evidence="2" id="KW-0489">Methyltransferase</keyword>
<protein>
    <submittedName>
        <fullName evidence="2">SAM-dependent methyltransferase</fullName>
    </submittedName>
</protein>
<proteinExistence type="predicted"/>
<evidence type="ECO:0000313" key="3">
    <source>
        <dbReference type="Proteomes" id="UP000234950"/>
    </source>
</evidence>
<organism evidence="2 3">
    <name type="scientific">Neobacillus cucumis</name>
    <dbReference type="NCBI Taxonomy" id="1740721"/>
    <lineage>
        <taxon>Bacteria</taxon>
        <taxon>Bacillati</taxon>
        <taxon>Bacillota</taxon>
        <taxon>Bacilli</taxon>
        <taxon>Bacillales</taxon>
        <taxon>Bacillaceae</taxon>
        <taxon>Neobacillus</taxon>
    </lineage>
</organism>
<comment type="caution">
    <text evidence="2">The sequence shown here is derived from an EMBL/GenBank/DDBJ whole genome shotgun (WGS) entry which is preliminary data.</text>
</comment>
<dbReference type="Pfam" id="PF08241">
    <property type="entry name" value="Methyltransf_11"/>
    <property type="match status" value="1"/>
</dbReference>
<reference evidence="2 3" key="1">
    <citation type="submission" date="2017-11" db="EMBL/GenBank/DDBJ databases">
        <title>Comparitive Functional Genomics of Dry Heat Resistant strains isolated from the Viking Spacecraft.</title>
        <authorList>
            <person name="Seuylemezian A."/>
            <person name="Cooper K."/>
            <person name="Vaishampayan P."/>
        </authorList>
    </citation>
    <scope>NUCLEOTIDE SEQUENCE [LARGE SCALE GENOMIC DNA]</scope>
    <source>
        <strain evidence="2 3">V32-6</strain>
    </source>
</reference>
<evidence type="ECO:0000259" key="1">
    <source>
        <dbReference type="Pfam" id="PF08241"/>
    </source>
</evidence>
<dbReference type="Proteomes" id="UP000234950">
    <property type="component" value="Unassembled WGS sequence"/>
</dbReference>
<sequence>MGRMFAKGYDFFMRPLEKKKFKKIREELLFKANGCVLEIGSGTGINFPLYKSVEKVVATEPSSYMIERAQEKLKQTRVQIEMVQTGAEKLPFPDNSFDAVVATLVLCTIPDPNQAMFEMIRVCKPGGKLLFFEHVKMDNPFLAGLQELLTPAWKKLCDGCCLNRDTLTLIKNNNLIINEINSFYNGLFLSVETIKSNC</sequence>
<evidence type="ECO:0000313" key="2">
    <source>
        <dbReference type="EMBL" id="PLS01895.1"/>
    </source>
</evidence>
<dbReference type="PANTHER" id="PTHR45036:SF1">
    <property type="entry name" value="METHYLTRANSFERASE LIKE 7A"/>
    <property type="match status" value="1"/>
</dbReference>
<dbReference type="SUPFAM" id="SSF53335">
    <property type="entry name" value="S-adenosyl-L-methionine-dependent methyltransferases"/>
    <property type="match status" value="1"/>
</dbReference>
<dbReference type="Gene3D" id="3.40.50.150">
    <property type="entry name" value="Vaccinia Virus protein VP39"/>
    <property type="match status" value="1"/>
</dbReference>
<dbReference type="InterPro" id="IPR052356">
    <property type="entry name" value="Thiol_S-MT"/>
</dbReference>
<dbReference type="PANTHER" id="PTHR45036">
    <property type="entry name" value="METHYLTRANSFERASE LIKE 7B"/>
    <property type="match status" value="1"/>
</dbReference>
<gene>
    <name evidence="2" type="ORF">CVD27_23395</name>
</gene>
<dbReference type="GO" id="GO:0032259">
    <property type="term" value="P:methylation"/>
    <property type="evidence" value="ECO:0007669"/>
    <property type="project" value="UniProtKB-KW"/>
</dbReference>
<feature type="domain" description="Methyltransferase type 11" evidence="1">
    <location>
        <begin position="37"/>
        <end position="131"/>
    </location>
</feature>
<accession>A0A2N5H8R8</accession>
<dbReference type="OrthoDB" id="9772751at2"/>
<dbReference type="CDD" id="cd02440">
    <property type="entry name" value="AdoMet_MTases"/>
    <property type="match status" value="1"/>
</dbReference>
<name>A0A2N5H8R8_9BACI</name>
<dbReference type="GO" id="GO:0008757">
    <property type="term" value="F:S-adenosylmethionine-dependent methyltransferase activity"/>
    <property type="evidence" value="ECO:0007669"/>
    <property type="project" value="InterPro"/>
</dbReference>
<dbReference type="InterPro" id="IPR013216">
    <property type="entry name" value="Methyltransf_11"/>
</dbReference>
<dbReference type="AlphaFoldDB" id="A0A2N5H8R8"/>
<dbReference type="EMBL" id="PGVE01000088">
    <property type="protein sequence ID" value="PLS01895.1"/>
    <property type="molecule type" value="Genomic_DNA"/>
</dbReference>
<keyword evidence="2" id="KW-0808">Transferase</keyword>
<dbReference type="InterPro" id="IPR029063">
    <property type="entry name" value="SAM-dependent_MTases_sf"/>
</dbReference>
<keyword evidence="3" id="KW-1185">Reference proteome</keyword>